<dbReference type="GO" id="GO:0016020">
    <property type="term" value="C:membrane"/>
    <property type="evidence" value="ECO:0007669"/>
    <property type="project" value="UniProtKB-SubCell"/>
</dbReference>
<dbReference type="GO" id="GO:0005267">
    <property type="term" value="F:potassium channel activity"/>
    <property type="evidence" value="ECO:0007669"/>
    <property type="project" value="UniProtKB-KW"/>
</dbReference>
<keyword evidence="8 13" id="KW-1133">Transmembrane helix</keyword>
<evidence type="ECO:0000256" key="5">
    <source>
        <dbReference type="ARBA" id="ARBA00022692"/>
    </source>
</evidence>
<evidence type="ECO:0000313" key="15">
    <source>
        <dbReference type="Proteomes" id="UP000597444"/>
    </source>
</evidence>
<evidence type="ECO:0000256" key="10">
    <source>
        <dbReference type="ARBA" id="ARBA00023136"/>
    </source>
</evidence>
<keyword evidence="3" id="KW-0813">Transport</keyword>
<evidence type="ECO:0000256" key="3">
    <source>
        <dbReference type="ARBA" id="ARBA00022448"/>
    </source>
</evidence>
<evidence type="ECO:0000256" key="1">
    <source>
        <dbReference type="ARBA" id="ARBA00004141"/>
    </source>
</evidence>
<keyword evidence="11" id="KW-0407">Ion channel</keyword>
<keyword evidence="6" id="KW-0631">Potassium channel</keyword>
<feature type="transmembrane region" description="Helical" evidence="13">
    <location>
        <begin position="123"/>
        <end position="143"/>
    </location>
</feature>
<evidence type="ECO:0000256" key="6">
    <source>
        <dbReference type="ARBA" id="ARBA00022826"/>
    </source>
</evidence>
<dbReference type="GO" id="GO:0015252">
    <property type="term" value="F:proton channel activity"/>
    <property type="evidence" value="ECO:0007669"/>
    <property type="project" value="InterPro"/>
</dbReference>
<comment type="subcellular location">
    <subcellularLocation>
        <location evidence="1">Membrane</location>
        <topology evidence="1">Multi-pass membrane protein</topology>
    </subcellularLocation>
</comment>
<comment type="caution">
    <text evidence="14">The sequence shown here is derived from an EMBL/GenBank/DDBJ whole genome shotgun (WGS) entry which is preliminary data.</text>
</comment>
<keyword evidence="9" id="KW-0406">Ion transport</keyword>
<evidence type="ECO:0000256" key="8">
    <source>
        <dbReference type="ARBA" id="ARBA00022989"/>
    </source>
</evidence>
<reference evidence="14" key="1">
    <citation type="submission" date="2020-10" db="EMBL/GenBank/DDBJ databases">
        <title>Taxonomic study of unclassified bacteria belonging to the class Ktedonobacteria.</title>
        <authorList>
            <person name="Yabe S."/>
            <person name="Wang C.M."/>
            <person name="Zheng Y."/>
            <person name="Sakai Y."/>
            <person name="Cavaletti L."/>
            <person name="Monciardini P."/>
            <person name="Donadio S."/>
        </authorList>
    </citation>
    <scope>NUCLEOTIDE SEQUENCE</scope>
    <source>
        <strain evidence="14">ID150040</strain>
    </source>
</reference>
<evidence type="ECO:0000313" key="14">
    <source>
        <dbReference type="EMBL" id="GHO96337.1"/>
    </source>
</evidence>
<evidence type="ECO:0000256" key="13">
    <source>
        <dbReference type="SAM" id="Phobius"/>
    </source>
</evidence>
<keyword evidence="4" id="KW-0633">Potassium transport</keyword>
<keyword evidence="5 13" id="KW-0812">Transmembrane</keyword>
<dbReference type="Proteomes" id="UP000597444">
    <property type="component" value="Unassembled WGS sequence"/>
</dbReference>
<organism evidence="14 15">
    <name type="scientific">Reticulibacter mediterranei</name>
    <dbReference type="NCBI Taxonomy" id="2778369"/>
    <lineage>
        <taxon>Bacteria</taxon>
        <taxon>Bacillati</taxon>
        <taxon>Chloroflexota</taxon>
        <taxon>Ktedonobacteria</taxon>
        <taxon>Ktedonobacterales</taxon>
        <taxon>Reticulibacteraceae</taxon>
        <taxon>Reticulibacter</taxon>
    </lineage>
</organism>
<keyword evidence="7" id="KW-0630">Potassium</keyword>
<dbReference type="Pfam" id="PF06736">
    <property type="entry name" value="TMEM175"/>
    <property type="match status" value="1"/>
</dbReference>
<evidence type="ECO:0000256" key="11">
    <source>
        <dbReference type="ARBA" id="ARBA00023303"/>
    </source>
</evidence>
<name>A0A8J3N2V5_9CHLR</name>
<feature type="transmembrane region" description="Helical" evidence="13">
    <location>
        <begin position="164"/>
        <end position="182"/>
    </location>
</feature>
<evidence type="ECO:0008006" key="16">
    <source>
        <dbReference type="Google" id="ProtNLM"/>
    </source>
</evidence>
<feature type="transmembrane region" description="Helical" evidence="13">
    <location>
        <begin position="83"/>
        <end position="103"/>
    </location>
</feature>
<keyword evidence="15" id="KW-1185">Reference proteome</keyword>
<accession>A0A8J3N2V5</accession>
<evidence type="ECO:0000256" key="9">
    <source>
        <dbReference type="ARBA" id="ARBA00023065"/>
    </source>
</evidence>
<dbReference type="RefSeq" id="WP_220206973.1">
    <property type="nucleotide sequence ID" value="NZ_BNJK01000001.1"/>
</dbReference>
<dbReference type="PANTHER" id="PTHR31462:SF5">
    <property type="entry name" value="ENDOSOMAL_LYSOSOMAL PROTON CHANNEL TMEM175"/>
    <property type="match status" value="1"/>
</dbReference>
<dbReference type="EMBL" id="BNJK01000001">
    <property type="protein sequence ID" value="GHO96337.1"/>
    <property type="molecule type" value="Genomic_DNA"/>
</dbReference>
<comment type="catalytic activity">
    <reaction evidence="12">
        <text>K(+)(in) = K(+)(out)</text>
        <dbReference type="Rhea" id="RHEA:29463"/>
        <dbReference type="ChEBI" id="CHEBI:29103"/>
    </reaction>
</comment>
<dbReference type="InterPro" id="IPR010617">
    <property type="entry name" value="TMEM175-like"/>
</dbReference>
<dbReference type="PANTHER" id="PTHR31462">
    <property type="entry name" value="ENDOSOMAL/LYSOSOMAL POTASSIUM CHANNEL TMEM175"/>
    <property type="match status" value="1"/>
</dbReference>
<gene>
    <name evidence="14" type="ORF">KSF_063850</name>
</gene>
<evidence type="ECO:0000256" key="12">
    <source>
        <dbReference type="ARBA" id="ARBA00034430"/>
    </source>
</evidence>
<feature type="transmembrane region" description="Helical" evidence="13">
    <location>
        <begin position="53"/>
        <end position="71"/>
    </location>
</feature>
<dbReference type="AlphaFoldDB" id="A0A8J3N2V5"/>
<protein>
    <recommendedName>
        <fullName evidence="16">DUF1211 domain-containing protein</fullName>
    </recommendedName>
</protein>
<evidence type="ECO:0000256" key="4">
    <source>
        <dbReference type="ARBA" id="ARBA00022538"/>
    </source>
</evidence>
<proteinExistence type="inferred from homology"/>
<keyword evidence="10 13" id="KW-0472">Membrane</keyword>
<feature type="transmembrane region" description="Helical" evidence="13">
    <location>
        <begin position="12"/>
        <end position="33"/>
    </location>
</feature>
<comment type="similarity">
    <text evidence="2">Belongs to the TMEM175 family.</text>
</comment>
<evidence type="ECO:0000256" key="2">
    <source>
        <dbReference type="ARBA" id="ARBA00006920"/>
    </source>
</evidence>
<sequence>MDEKKETTRVEAFSDGVFAIAITLLVLELKPAIDHVLESHPEIGLFGAMWEQWPIFLAFVISFATLGIMWLNHHRLFNLIIRIDHTLLVLNLFVLFAATVVPFPTALLGEYSKDPISFRDATLLYGGAFVLVAIAYNALWRYATYRHRLLEQHVDVQMVKRINRQYLLGPLLYVIAFAFAWLSPALSLGIEALLAAFYLLPGIELKRPGAKQKSAQEVA</sequence>
<evidence type="ECO:0000256" key="7">
    <source>
        <dbReference type="ARBA" id="ARBA00022958"/>
    </source>
</evidence>